<evidence type="ECO:0008006" key="4">
    <source>
        <dbReference type="Google" id="ProtNLM"/>
    </source>
</evidence>
<proteinExistence type="predicted"/>
<reference evidence="2 3" key="1">
    <citation type="journal article" date="2024" name="BMC Genomics">
        <title>De novo assembly and annotation of Popillia japonica's genome with initial clues to its potential as an invasive pest.</title>
        <authorList>
            <person name="Cucini C."/>
            <person name="Boschi S."/>
            <person name="Funari R."/>
            <person name="Cardaioli E."/>
            <person name="Iannotti N."/>
            <person name="Marturano G."/>
            <person name="Paoli F."/>
            <person name="Bruttini M."/>
            <person name="Carapelli A."/>
            <person name="Frati F."/>
            <person name="Nardi F."/>
        </authorList>
    </citation>
    <scope>NUCLEOTIDE SEQUENCE [LARGE SCALE GENOMIC DNA]</scope>
    <source>
        <strain evidence="2">DMR45628</strain>
    </source>
</reference>
<sequence length="139" mass="15767">MELEELPMDNNILTDEENSEDDEEITATELEKPSLSEENDETTTTDIALAPEIDEDLPCTSNSVTKKLPKKKAEKIDRKWKKRTNVIDIPTYQFDEGPIEEHFVTCKNYTDYFLTVLGSSMIDDIDGYLDAETALIGKA</sequence>
<feature type="region of interest" description="Disordered" evidence="1">
    <location>
        <begin position="1"/>
        <end position="43"/>
    </location>
</feature>
<evidence type="ECO:0000313" key="2">
    <source>
        <dbReference type="EMBL" id="KAK9744267.1"/>
    </source>
</evidence>
<dbReference type="Proteomes" id="UP001458880">
    <property type="component" value="Unassembled WGS sequence"/>
</dbReference>
<protein>
    <recommendedName>
        <fullName evidence="4">PiggyBac transposable element-derived protein domain-containing protein</fullName>
    </recommendedName>
</protein>
<comment type="caution">
    <text evidence="2">The sequence shown here is derived from an EMBL/GenBank/DDBJ whole genome shotgun (WGS) entry which is preliminary data.</text>
</comment>
<dbReference type="AlphaFoldDB" id="A0AAW1ME28"/>
<keyword evidence="3" id="KW-1185">Reference proteome</keyword>
<dbReference type="EMBL" id="JASPKY010000060">
    <property type="protein sequence ID" value="KAK9744267.1"/>
    <property type="molecule type" value="Genomic_DNA"/>
</dbReference>
<evidence type="ECO:0000256" key="1">
    <source>
        <dbReference type="SAM" id="MobiDB-lite"/>
    </source>
</evidence>
<gene>
    <name evidence="2" type="ORF">QE152_g7890</name>
</gene>
<accession>A0AAW1ME28</accession>
<feature type="compositionally biased region" description="Acidic residues" evidence="1">
    <location>
        <begin position="14"/>
        <end position="26"/>
    </location>
</feature>
<name>A0AAW1ME28_POPJA</name>
<organism evidence="2 3">
    <name type="scientific">Popillia japonica</name>
    <name type="common">Japanese beetle</name>
    <dbReference type="NCBI Taxonomy" id="7064"/>
    <lineage>
        <taxon>Eukaryota</taxon>
        <taxon>Metazoa</taxon>
        <taxon>Ecdysozoa</taxon>
        <taxon>Arthropoda</taxon>
        <taxon>Hexapoda</taxon>
        <taxon>Insecta</taxon>
        <taxon>Pterygota</taxon>
        <taxon>Neoptera</taxon>
        <taxon>Endopterygota</taxon>
        <taxon>Coleoptera</taxon>
        <taxon>Polyphaga</taxon>
        <taxon>Scarabaeiformia</taxon>
        <taxon>Scarabaeidae</taxon>
        <taxon>Rutelinae</taxon>
        <taxon>Popillia</taxon>
    </lineage>
</organism>
<evidence type="ECO:0000313" key="3">
    <source>
        <dbReference type="Proteomes" id="UP001458880"/>
    </source>
</evidence>